<accession>A0A7S2I954</accession>
<reference evidence="2" key="1">
    <citation type="submission" date="2021-01" db="EMBL/GenBank/DDBJ databases">
        <authorList>
            <person name="Corre E."/>
            <person name="Pelletier E."/>
            <person name="Niang G."/>
            <person name="Scheremetjew M."/>
            <person name="Finn R."/>
            <person name="Kale V."/>
            <person name="Holt S."/>
            <person name="Cochrane G."/>
            <person name="Meng A."/>
            <person name="Brown T."/>
            <person name="Cohen L."/>
        </authorList>
    </citation>
    <scope>NUCLEOTIDE SEQUENCE</scope>
    <source>
        <strain evidence="2">CCMP826</strain>
    </source>
</reference>
<proteinExistence type="predicted"/>
<keyword evidence="1" id="KW-0732">Signal</keyword>
<dbReference type="AlphaFoldDB" id="A0A7S2I954"/>
<feature type="signal peptide" evidence="1">
    <location>
        <begin position="1"/>
        <end position="20"/>
    </location>
</feature>
<feature type="chain" id="PRO_5031269877" evidence="1">
    <location>
        <begin position="21"/>
        <end position="175"/>
    </location>
</feature>
<organism evidence="2">
    <name type="scientific">Helicotheca tamesis</name>
    <dbReference type="NCBI Taxonomy" id="374047"/>
    <lineage>
        <taxon>Eukaryota</taxon>
        <taxon>Sar</taxon>
        <taxon>Stramenopiles</taxon>
        <taxon>Ochrophyta</taxon>
        <taxon>Bacillariophyta</taxon>
        <taxon>Mediophyceae</taxon>
        <taxon>Lithodesmiophycidae</taxon>
        <taxon>Lithodesmiales</taxon>
        <taxon>Lithodesmiaceae</taxon>
        <taxon>Helicotheca</taxon>
    </lineage>
</organism>
<dbReference type="EMBL" id="HBGV01017149">
    <property type="protein sequence ID" value="CAD9512598.1"/>
    <property type="molecule type" value="Transcribed_RNA"/>
</dbReference>
<sequence length="175" mass="20382">MKTFVASSTILLFLTSKVNAKETNTPLAFVPHGELGSRKFKVFSPLYYQSAPANDVPLPTPRKATIVEAYDIDNMIECAESYGECSIEDLESMAKELEFINEECFFELDELEEEHCDKDAQEGREILKRTLDLQHELSLLSKKLKESRHVNEMRKKDWPDEEDHWFGHYINAYQW</sequence>
<evidence type="ECO:0000313" key="2">
    <source>
        <dbReference type="EMBL" id="CAD9512598.1"/>
    </source>
</evidence>
<protein>
    <submittedName>
        <fullName evidence="2">Uncharacterized protein</fullName>
    </submittedName>
</protein>
<name>A0A7S2I954_9STRA</name>
<evidence type="ECO:0000256" key="1">
    <source>
        <dbReference type="SAM" id="SignalP"/>
    </source>
</evidence>
<gene>
    <name evidence="2" type="ORF">HTAM1171_LOCUS10553</name>
</gene>